<evidence type="ECO:0000313" key="4">
    <source>
        <dbReference type="EMBL" id="GEM06464.1"/>
    </source>
</evidence>
<sequence>MILRRLPGAVGSVALLLLVKNARCGSDTGLPVTAPTSLEPGKQATFGWELVNKHEVTESKGLTTARFMWFAQDTTVGDQIQFWVYDSKGAEGKSPNIPIVAAASSASKSASGGGGKASSYSHSASERLSKGSAGVTAGGGRSASGKETHTADSSSASITTAAGTGSSPASNAAEAPDELSTAPSAATASTATPAPVAPAATAAATASPLTAPAAVSTAPASSSISTVFSGDKTTLYLGVGGVALALILIVALLLYMVERKAAR</sequence>
<keyword evidence="2" id="KW-0472">Membrane</keyword>
<protein>
    <submittedName>
        <fullName evidence="4">Uncharacterized protein</fullName>
    </submittedName>
</protein>
<evidence type="ECO:0000256" key="2">
    <source>
        <dbReference type="SAM" id="Phobius"/>
    </source>
</evidence>
<feature type="compositionally biased region" description="Low complexity" evidence="1">
    <location>
        <begin position="151"/>
        <end position="190"/>
    </location>
</feature>
<organism evidence="4 5">
    <name type="scientific">Rhodotorula toruloides</name>
    <name type="common">Yeast</name>
    <name type="synonym">Rhodosporidium toruloides</name>
    <dbReference type="NCBI Taxonomy" id="5286"/>
    <lineage>
        <taxon>Eukaryota</taxon>
        <taxon>Fungi</taxon>
        <taxon>Dikarya</taxon>
        <taxon>Basidiomycota</taxon>
        <taxon>Pucciniomycotina</taxon>
        <taxon>Microbotryomycetes</taxon>
        <taxon>Sporidiobolales</taxon>
        <taxon>Sporidiobolaceae</taxon>
        <taxon>Rhodotorula</taxon>
    </lineage>
</organism>
<evidence type="ECO:0000256" key="3">
    <source>
        <dbReference type="SAM" id="SignalP"/>
    </source>
</evidence>
<evidence type="ECO:0000256" key="1">
    <source>
        <dbReference type="SAM" id="MobiDB-lite"/>
    </source>
</evidence>
<dbReference type="AlphaFoldDB" id="A0A511KAH7"/>
<feature type="transmembrane region" description="Helical" evidence="2">
    <location>
        <begin position="235"/>
        <end position="257"/>
    </location>
</feature>
<dbReference type="Proteomes" id="UP000321518">
    <property type="component" value="Unassembled WGS sequence"/>
</dbReference>
<evidence type="ECO:0000313" key="5">
    <source>
        <dbReference type="Proteomes" id="UP000321518"/>
    </source>
</evidence>
<reference evidence="4 5" key="1">
    <citation type="submission" date="2019-07" db="EMBL/GenBank/DDBJ databases">
        <title>Rhodotorula toruloides NBRC10032 genome sequencing.</title>
        <authorList>
            <person name="Shida Y."/>
            <person name="Takaku H."/>
            <person name="Ogasawara W."/>
            <person name="Mori K."/>
        </authorList>
    </citation>
    <scope>NUCLEOTIDE SEQUENCE [LARGE SCALE GENOMIC DNA]</scope>
    <source>
        <strain evidence="4 5">NBRC10032</strain>
    </source>
</reference>
<keyword evidence="2" id="KW-1133">Transmembrane helix</keyword>
<feature type="region of interest" description="Disordered" evidence="1">
    <location>
        <begin position="105"/>
        <end position="190"/>
    </location>
</feature>
<proteinExistence type="predicted"/>
<name>A0A511KAH7_RHOTO</name>
<comment type="caution">
    <text evidence="4">The sequence shown here is derived from an EMBL/GenBank/DDBJ whole genome shotgun (WGS) entry which is preliminary data.</text>
</comment>
<keyword evidence="2" id="KW-0812">Transmembrane</keyword>
<dbReference type="OrthoDB" id="10558489at2759"/>
<accession>A0A511KAH7</accession>
<dbReference type="EMBL" id="BJWK01000001">
    <property type="protein sequence ID" value="GEM06464.1"/>
    <property type="molecule type" value="Genomic_DNA"/>
</dbReference>
<feature type="chain" id="PRO_5021760407" evidence="3">
    <location>
        <begin position="25"/>
        <end position="263"/>
    </location>
</feature>
<feature type="signal peptide" evidence="3">
    <location>
        <begin position="1"/>
        <end position="24"/>
    </location>
</feature>
<gene>
    <name evidence="4" type="ORF">Rt10032_c01g0481</name>
</gene>
<keyword evidence="3" id="KW-0732">Signal</keyword>